<evidence type="ECO:0000313" key="3">
    <source>
        <dbReference type="Proteomes" id="UP000054408"/>
    </source>
</evidence>
<dbReference type="AlphaFoldDB" id="A0A0L0DEI2"/>
<dbReference type="InterPro" id="IPR058240">
    <property type="entry name" value="rSAM_sf"/>
</dbReference>
<dbReference type="GO" id="GO:0051539">
    <property type="term" value="F:4 iron, 4 sulfur cluster binding"/>
    <property type="evidence" value="ECO:0007669"/>
    <property type="project" value="TreeGrafter"/>
</dbReference>
<dbReference type="Pfam" id="PF04055">
    <property type="entry name" value="Radical_SAM"/>
    <property type="match status" value="1"/>
</dbReference>
<dbReference type="PROSITE" id="PS51918">
    <property type="entry name" value="RADICAL_SAM"/>
    <property type="match status" value="1"/>
</dbReference>
<accession>A0A0L0DEI2</accession>
<reference evidence="2 3" key="1">
    <citation type="submission" date="2010-05" db="EMBL/GenBank/DDBJ databases">
        <title>The Genome Sequence of Thecamonas trahens ATCC 50062.</title>
        <authorList>
            <consortium name="The Broad Institute Genome Sequencing Platform"/>
            <person name="Russ C."/>
            <person name="Cuomo C."/>
            <person name="Shea T."/>
            <person name="Young S.K."/>
            <person name="Zeng Q."/>
            <person name="Koehrsen M."/>
            <person name="Haas B."/>
            <person name="Borodovsky M."/>
            <person name="Guigo R."/>
            <person name="Alvarado L."/>
            <person name="Berlin A."/>
            <person name="Bochicchio J."/>
            <person name="Borenstein D."/>
            <person name="Chapman S."/>
            <person name="Chen Z."/>
            <person name="Freedman E."/>
            <person name="Gellesch M."/>
            <person name="Goldberg J."/>
            <person name="Griggs A."/>
            <person name="Gujja S."/>
            <person name="Heilman E."/>
            <person name="Heiman D."/>
            <person name="Hepburn T."/>
            <person name="Howarth C."/>
            <person name="Jen D."/>
            <person name="Larson L."/>
            <person name="Mehta T."/>
            <person name="Park D."/>
            <person name="Pearson M."/>
            <person name="Roberts A."/>
            <person name="Saif S."/>
            <person name="Shenoy N."/>
            <person name="Sisk P."/>
            <person name="Stolte C."/>
            <person name="Sykes S."/>
            <person name="Thomson T."/>
            <person name="Walk T."/>
            <person name="White J."/>
            <person name="Yandava C."/>
            <person name="Burger G."/>
            <person name="Gray M.W."/>
            <person name="Holland P.W.H."/>
            <person name="King N."/>
            <person name="Lang F.B.F."/>
            <person name="Roger A.J."/>
            <person name="Ruiz-Trillo I."/>
            <person name="Lander E."/>
            <person name="Nusbaum C."/>
        </authorList>
    </citation>
    <scope>NUCLEOTIDE SEQUENCE [LARGE SCALE GENOMIC DNA]</scope>
    <source>
        <strain evidence="2 3">ATCC 50062</strain>
    </source>
</reference>
<protein>
    <submittedName>
        <fullName evidence="2">Coproporphyrinogen III oxidase</fullName>
    </submittedName>
</protein>
<gene>
    <name evidence="2" type="ORF">AMSG_06625</name>
</gene>
<dbReference type="OrthoDB" id="431409at2759"/>
<dbReference type="EMBL" id="GL349462">
    <property type="protein sequence ID" value="KNC50737.1"/>
    <property type="molecule type" value="Genomic_DNA"/>
</dbReference>
<dbReference type="SFLD" id="SFLDG01065">
    <property type="entry name" value="anaerobic_coproporphyrinogen-I"/>
    <property type="match status" value="1"/>
</dbReference>
<dbReference type="SFLD" id="SFLDS00029">
    <property type="entry name" value="Radical_SAM"/>
    <property type="match status" value="1"/>
</dbReference>
<dbReference type="SMART" id="SM00729">
    <property type="entry name" value="Elp3"/>
    <property type="match status" value="1"/>
</dbReference>
<name>A0A0L0DEI2_THETB</name>
<dbReference type="PANTHER" id="PTHR13932:SF5">
    <property type="entry name" value="RADICAL S-ADENOSYL METHIONINE DOMAIN-CONTAINING PROTEIN 1, MITOCHONDRIAL"/>
    <property type="match status" value="1"/>
</dbReference>
<dbReference type="GeneID" id="25565740"/>
<dbReference type="GO" id="GO:0003824">
    <property type="term" value="F:catalytic activity"/>
    <property type="evidence" value="ECO:0007669"/>
    <property type="project" value="InterPro"/>
</dbReference>
<keyword evidence="3" id="KW-1185">Reference proteome</keyword>
<feature type="domain" description="Radical SAM core" evidence="1">
    <location>
        <begin position="108"/>
        <end position="337"/>
    </location>
</feature>
<dbReference type="InterPro" id="IPR034505">
    <property type="entry name" value="Coproporphyrinogen-III_oxidase"/>
</dbReference>
<evidence type="ECO:0000259" key="1">
    <source>
        <dbReference type="PROSITE" id="PS51918"/>
    </source>
</evidence>
<dbReference type="InterPro" id="IPR006638">
    <property type="entry name" value="Elp3/MiaA/NifB-like_rSAM"/>
</dbReference>
<dbReference type="SUPFAM" id="SSF102114">
    <property type="entry name" value="Radical SAM enzymes"/>
    <property type="match status" value="1"/>
</dbReference>
<dbReference type="PANTHER" id="PTHR13932">
    <property type="entry name" value="COPROPORPHYRINIGEN III OXIDASE"/>
    <property type="match status" value="1"/>
</dbReference>
<dbReference type="GO" id="GO:0005737">
    <property type="term" value="C:cytoplasm"/>
    <property type="evidence" value="ECO:0007669"/>
    <property type="project" value="TreeGrafter"/>
</dbReference>
<sequence>MAAESDMAQMMMAAESDMAQMMTAAESDVAQITTAAAGDVVPVASATAAARPHDFTLQYPIRREYFLDTFVQQAPARIRKRRHNGARLVAAGAEALESSIAETVADLAESRPPLLVYVHVPFCASKCTYCNFAVDTRQTSTLHAAYVHALGRQMAALEAMLPPDKILGGIDIGGGTPTLLSTSLLRELLDQLAPLRARVAPSLEHPLSIETTPAIASAEPDKMAALVAGSVDRISMGLQSSSAAVLRDLNREAQVDAPARAADAIHAAGFKRFSVDIIFGLPDQTMEMWMADVAAAIALAPDAITTYDCLYRGKGRVMTRHTAAAALPSWRRHYGPMYDAAYDALAAAGYVAPYGSVNYSRQPGETGTSAYFEARLRDGAPYIGLGNYASSLLGGPLDTWAFAPYTVDGYLAAIDADNLFPADFAYALPTSELAAKTALLQLTFGSVDLTRLARSLGCDVDAVAAELGPGIAAACESGWLAPAAPGSNVFSVQHGAFAAMPSVRALFHTRGSLQWYQAQLRATTAR</sequence>
<organism evidence="2 3">
    <name type="scientific">Thecamonas trahens ATCC 50062</name>
    <dbReference type="NCBI Taxonomy" id="461836"/>
    <lineage>
        <taxon>Eukaryota</taxon>
        <taxon>Apusozoa</taxon>
        <taxon>Apusomonadida</taxon>
        <taxon>Apusomonadidae</taxon>
        <taxon>Thecamonas</taxon>
    </lineage>
</organism>
<dbReference type="RefSeq" id="XP_013756703.1">
    <property type="nucleotide sequence ID" value="XM_013901249.1"/>
</dbReference>
<proteinExistence type="predicted"/>
<dbReference type="InterPro" id="IPR007197">
    <property type="entry name" value="rSAM"/>
</dbReference>
<dbReference type="OMA" id="SNTAYPI"/>
<dbReference type="Proteomes" id="UP000054408">
    <property type="component" value="Unassembled WGS sequence"/>
</dbReference>
<dbReference type="GO" id="GO:0006779">
    <property type="term" value="P:porphyrin-containing compound biosynthetic process"/>
    <property type="evidence" value="ECO:0007669"/>
    <property type="project" value="TreeGrafter"/>
</dbReference>
<dbReference type="InterPro" id="IPR023404">
    <property type="entry name" value="rSAM_horseshoe"/>
</dbReference>
<dbReference type="Gene3D" id="3.80.30.20">
    <property type="entry name" value="tm_1862 like domain"/>
    <property type="match status" value="1"/>
</dbReference>
<evidence type="ECO:0000313" key="2">
    <source>
        <dbReference type="EMBL" id="KNC50737.1"/>
    </source>
</evidence>